<evidence type="ECO:0000256" key="3">
    <source>
        <dbReference type="ARBA" id="ARBA00023002"/>
    </source>
</evidence>
<dbReference type="GO" id="GO:0016491">
    <property type="term" value="F:oxidoreductase activity"/>
    <property type="evidence" value="ECO:0007669"/>
    <property type="project" value="UniProtKB-KW"/>
</dbReference>
<dbReference type="PANTHER" id="PTHR13887">
    <property type="entry name" value="GLUTATHIONE S-TRANSFERASE KAPPA"/>
    <property type="match status" value="1"/>
</dbReference>
<accession>A0A1F4VZI4</accession>
<sequence length="218" mass="24253">MKYNVKKMKKLLIWIVLVLGLIGATWGMAQLASSPSGQPATLASAVSDSDWVKGNRDAKVVLVEYSDLQCPACASYAPLVNMITEEFGDKIAFVYRHFPLPQHKQAELAAQAAEAAGKQGKFWEIMDLIFVNQTSWAEKSSAREAFVSYAQLLNLDIGRFETDLDSPELKKKIKNDYASGAAVVTYTPTFFLNGVKIPNPRGYDEFRELILQEINQNP</sequence>
<dbReference type="SUPFAM" id="SSF52833">
    <property type="entry name" value="Thioredoxin-like"/>
    <property type="match status" value="1"/>
</dbReference>
<keyword evidence="2" id="KW-0732">Signal</keyword>
<evidence type="ECO:0000256" key="2">
    <source>
        <dbReference type="ARBA" id="ARBA00022729"/>
    </source>
</evidence>
<proteinExistence type="inferred from homology"/>
<evidence type="ECO:0000313" key="8">
    <source>
        <dbReference type="Proteomes" id="UP000176967"/>
    </source>
</evidence>
<comment type="similarity">
    <text evidence="1">Belongs to the thioredoxin family. DsbA subfamily.</text>
</comment>
<dbReference type="STRING" id="1802628.A2890_02010"/>
<keyword evidence="5" id="KW-0676">Redox-active center</keyword>
<gene>
    <name evidence="7" type="ORF">A2890_02010</name>
</gene>
<keyword evidence="3" id="KW-0560">Oxidoreductase</keyword>
<dbReference type="InterPro" id="IPR013766">
    <property type="entry name" value="Thioredoxin_domain"/>
</dbReference>
<organism evidence="7 8">
    <name type="scientific">candidate division WWE3 bacterium RIFCSPLOWO2_01_FULL_53_14</name>
    <dbReference type="NCBI Taxonomy" id="1802628"/>
    <lineage>
        <taxon>Bacteria</taxon>
        <taxon>Katanobacteria</taxon>
    </lineage>
</organism>
<evidence type="ECO:0000259" key="6">
    <source>
        <dbReference type="PROSITE" id="PS51352"/>
    </source>
</evidence>
<dbReference type="Gene3D" id="3.40.30.10">
    <property type="entry name" value="Glutaredoxin"/>
    <property type="match status" value="1"/>
</dbReference>
<name>A0A1F4VZI4_UNCKA</name>
<evidence type="ECO:0000256" key="4">
    <source>
        <dbReference type="ARBA" id="ARBA00023157"/>
    </source>
</evidence>
<dbReference type="Pfam" id="PF13462">
    <property type="entry name" value="Thioredoxin_4"/>
    <property type="match status" value="1"/>
</dbReference>
<evidence type="ECO:0000256" key="1">
    <source>
        <dbReference type="ARBA" id="ARBA00005791"/>
    </source>
</evidence>
<dbReference type="PANTHER" id="PTHR13887:SF14">
    <property type="entry name" value="DISULFIDE BOND FORMATION PROTEIN D"/>
    <property type="match status" value="1"/>
</dbReference>
<dbReference type="InterPro" id="IPR012336">
    <property type="entry name" value="Thioredoxin-like_fold"/>
</dbReference>
<dbReference type="InterPro" id="IPR036249">
    <property type="entry name" value="Thioredoxin-like_sf"/>
</dbReference>
<feature type="domain" description="Thioredoxin" evidence="6">
    <location>
        <begin position="20"/>
        <end position="215"/>
    </location>
</feature>
<dbReference type="AlphaFoldDB" id="A0A1F4VZI4"/>
<reference evidence="7 8" key="1">
    <citation type="journal article" date="2016" name="Nat. Commun.">
        <title>Thousands of microbial genomes shed light on interconnected biogeochemical processes in an aquifer system.</title>
        <authorList>
            <person name="Anantharaman K."/>
            <person name="Brown C.T."/>
            <person name="Hug L.A."/>
            <person name="Sharon I."/>
            <person name="Castelle C.J."/>
            <person name="Probst A.J."/>
            <person name="Thomas B.C."/>
            <person name="Singh A."/>
            <person name="Wilkins M.J."/>
            <person name="Karaoz U."/>
            <person name="Brodie E.L."/>
            <person name="Williams K.H."/>
            <person name="Hubbard S.S."/>
            <person name="Banfield J.F."/>
        </authorList>
    </citation>
    <scope>NUCLEOTIDE SEQUENCE [LARGE SCALE GENOMIC DNA]</scope>
</reference>
<evidence type="ECO:0000256" key="5">
    <source>
        <dbReference type="ARBA" id="ARBA00023284"/>
    </source>
</evidence>
<evidence type="ECO:0000313" key="7">
    <source>
        <dbReference type="EMBL" id="OGC62571.1"/>
    </source>
</evidence>
<dbReference type="PROSITE" id="PS51352">
    <property type="entry name" value="THIOREDOXIN_2"/>
    <property type="match status" value="1"/>
</dbReference>
<protein>
    <recommendedName>
        <fullName evidence="6">Thioredoxin domain-containing protein</fullName>
    </recommendedName>
</protein>
<dbReference type="Proteomes" id="UP000176967">
    <property type="component" value="Unassembled WGS sequence"/>
</dbReference>
<dbReference type="EMBL" id="MEVL01000007">
    <property type="protein sequence ID" value="OGC62571.1"/>
    <property type="molecule type" value="Genomic_DNA"/>
</dbReference>
<keyword evidence="4" id="KW-1015">Disulfide bond</keyword>
<comment type="caution">
    <text evidence="7">The sequence shown here is derived from an EMBL/GenBank/DDBJ whole genome shotgun (WGS) entry which is preliminary data.</text>
</comment>